<feature type="coiled-coil region" evidence="1">
    <location>
        <begin position="785"/>
        <end position="819"/>
    </location>
</feature>
<dbReference type="SUPFAM" id="SSF57997">
    <property type="entry name" value="Tropomyosin"/>
    <property type="match status" value="1"/>
</dbReference>
<dbReference type="Proteomes" id="UP001234989">
    <property type="component" value="Chromosome 3"/>
</dbReference>
<organism evidence="4 5">
    <name type="scientific">Solanum verrucosum</name>
    <dbReference type="NCBI Taxonomy" id="315347"/>
    <lineage>
        <taxon>Eukaryota</taxon>
        <taxon>Viridiplantae</taxon>
        <taxon>Streptophyta</taxon>
        <taxon>Embryophyta</taxon>
        <taxon>Tracheophyta</taxon>
        <taxon>Spermatophyta</taxon>
        <taxon>Magnoliopsida</taxon>
        <taxon>eudicotyledons</taxon>
        <taxon>Gunneridae</taxon>
        <taxon>Pentapetalae</taxon>
        <taxon>asterids</taxon>
        <taxon>lamiids</taxon>
        <taxon>Solanales</taxon>
        <taxon>Solanaceae</taxon>
        <taxon>Solanoideae</taxon>
        <taxon>Solaneae</taxon>
        <taxon>Solanum</taxon>
    </lineage>
</organism>
<evidence type="ECO:0000259" key="3">
    <source>
        <dbReference type="PROSITE" id="PS51840"/>
    </source>
</evidence>
<dbReference type="EMBL" id="CP133614">
    <property type="protein sequence ID" value="WMV20502.1"/>
    <property type="molecule type" value="Genomic_DNA"/>
</dbReference>
<dbReference type="PROSITE" id="PS51840">
    <property type="entry name" value="C2_NT"/>
    <property type="match status" value="1"/>
</dbReference>
<keyword evidence="5" id="KW-1185">Reference proteome</keyword>
<evidence type="ECO:0000256" key="2">
    <source>
        <dbReference type="SAM" id="MobiDB-lite"/>
    </source>
</evidence>
<feature type="coiled-coil region" evidence="1">
    <location>
        <begin position="266"/>
        <end position="328"/>
    </location>
</feature>
<name>A0AAF0QB89_SOLVR</name>
<dbReference type="PANTHER" id="PTHR34452:SF14">
    <property type="entry name" value="MYOSIN HEAVY CHAIN, MUSCLE"/>
    <property type="match status" value="1"/>
</dbReference>
<feature type="coiled-coil region" evidence="1">
    <location>
        <begin position="954"/>
        <end position="988"/>
    </location>
</feature>
<accession>A0AAF0QB89</accession>
<feature type="region of interest" description="Disordered" evidence="2">
    <location>
        <begin position="224"/>
        <end position="265"/>
    </location>
</feature>
<protein>
    <recommendedName>
        <fullName evidence="3">C2 NT-type domain-containing protein</fullName>
    </recommendedName>
</protein>
<feature type="compositionally biased region" description="Basic and acidic residues" evidence="2">
    <location>
        <begin position="245"/>
        <end position="258"/>
    </location>
</feature>
<gene>
    <name evidence="4" type="ORF">MTR67_013887</name>
</gene>
<sequence length="1004" mass="115618">MFKSSKWKKEKIKAVFQMQFQVTQVPKLKAKKLMISLVPADAGKPTVRLGKTAIIEGTCSWENPIYETVKLIRDPKTGKFKQNIYYFAVASGSSKSGFLGEVGLDFADLVEATESLVVSLPLMPLETGAILHVAVQNMQGAQEIRPTEDSAISRTDSLDQSFETELGSNGHYGNGHCTSTEDEELNETFRYSKQNSIPRDPQPKNSLVKQFTAQNAINPLERHLHQRSSTDCSLGSDLDGSVTDTTHKSEEDLLRDTAQETSSNSFESMKNKIIMLERQAELSEMELQTLRKQIVKETKRVQEQSRQISNLKEERDVLKIKCEKLKLRCTDEVDAVASDNAGADDKKSTALLEEIRHKLQKEKNFNSKLMLKLQKTEDSNSELILTVRDLNKMLDQKDKDISYLSEKVRSNKDLLEAAAERTQLKIGQNEDRKAKELKFADVSQSLKQTIEKLQDEIEVYKKDSNEMKAQMDQLESHCQVLENEIEVYKKDNNEMKAQMDQLESHCQVLENEIEVYKKDNNEMKAQMDQLESHCQVLEDEIEVYKRDNNKMKALMDQLESHCQVLEKENDDINHNLEQCELQNLKTQQEHSESLASIKHFKLQVERLEEEMKTQTSQYSKSLDTINELETHVSMLEKELETQSQEFEEHLEAVTQAKVKQEQRAIKAEEGLRRARWSNAKAAQKLQEELKRLSDEMTLKIDEKEELVNDAVTEATVLREENKILEELLQKSEEELKSTKEHYEREVLELKASSMEIGRLNLAGSAHCKQMEHREKVGYDTEQMEKSTAEIEVEQKLTMQKELERELASVRRDAEMFLEELIPLRTEVDEKKIIEETLQSEVEKLHLQNDEMRCSTNQLKLENENLMKLVLKLQEQEDEPPEEATQDSIVAGGRKCMGKNIHHQGNGFTEGRIVQNGSRKIANITRREVDSGRVAETINGQSQNIHDPEELRGQVALLTERNKHMEHELKDMQERYSEISLKFAEVEGERQQLVMALRNFKNGKR</sequence>
<reference evidence="4" key="1">
    <citation type="submission" date="2023-08" db="EMBL/GenBank/DDBJ databases">
        <title>A de novo genome assembly of Solanum verrucosum Schlechtendal, a Mexican diploid species geographically isolated from the other diploid A-genome species in potato relatives.</title>
        <authorList>
            <person name="Hosaka K."/>
        </authorList>
    </citation>
    <scope>NUCLEOTIDE SEQUENCE</scope>
    <source>
        <tissue evidence="4">Young leaves</tissue>
    </source>
</reference>
<dbReference type="AlphaFoldDB" id="A0AAF0QB89"/>
<evidence type="ECO:0000313" key="4">
    <source>
        <dbReference type="EMBL" id="WMV20502.1"/>
    </source>
</evidence>
<dbReference type="Pfam" id="PF10358">
    <property type="entry name" value="NT-C2"/>
    <property type="match status" value="1"/>
</dbReference>
<dbReference type="PANTHER" id="PTHR34452">
    <property type="entry name" value="MYOSIN HEAVY CHAIN-RELATED PROTEIN"/>
    <property type="match status" value="1"/>
</dbReference>
<evidence type="ECO:0000313" key="5">
    <source>
        <dbReference type="Proteomes" id="UP001234989"/>
    </source>
</evidence>
<dbReference type="InterPro" id="IPR019448">
    <property type="entry name" value="NT-C2"/>
</dbReference>
<feature type="domain" description="C2 NT-type" evidence="3">
    <location>
        <begin position="4"/>
        <end position="139"/>
    </location>
</feature>
<keyword evidence="1" id="KW-0175">Coiled coil</keyword>
<feature type="coiled-coil region" evidence="1">
    <location>
        <begin position="682"/>
        <end position="752"/>
    </location>
</feature>
<feature type="coiled-coil region" evidence="1">
    <location>
        <begin position="443"/>
        <end position="656"/>
    </location>
</feature>
<proteinExistence type="predicted"/>
<dbReference type="Gene3D" id="1.10.287.950">
    <property type="entry name" value="Methyl-accepting chemotaxis protein"/>
    <property type="match status" value="1"/>
</dbReference>
<evidence type="ECO:0000256" key="1">
    <source>
        <dbReference type="SAM" id="Coils"/>
    </source>
</evidence>